<dbReference type="RefSeq" id="WP_043522071.1">
    <property type="nucleotide sequence ID" value="NZ_BAABKU010000001.1"/>
</dbReference>
<dbReference type="PANTHER" id="PTHR36842">
    <property type="entry name" value="PROTEIN TOLB HOMOLOG"/>
    <property type="match status" value="1"/>
</dbReference>
<organism evidence="4 5">
    <name type="scientific">Actinoplanes utahensis</name>
    <dbReference type="NCBI Taxonomy" id="1869"/>
    <lineage>
        <taxon>Bacteria</taxon>
        <taxon>Bacillati</taxon>
        <taxon>Actinomycetota</taxon>
        <taxon>Actinomycetes</taxon>
        <taxon>Micromonosporales</taxon>
        <taxon>Micromonosporaceae</taxon>
        <taxon>Actinoplanes</taxon>
    </lineage>
</organism>
<proteinExistence type="inferred from homology"/>
<dbReference type="PANTHER" id="PTHR36842:SF1">
    <property type="entry name" value="PROTEIN TOLB"/>
    <property type="match status" value="1"/>
</dbReference>
<dbReference type="Proteomes" id="UP000054537">
    <property type="component" value="Unassembled WGS sequence"/>
</dbReference>
<protein>
    <recommendedName>
        <fullName evidence="3">DUF11 domain-containing protein</fullName>
    </recommendedName>
</protein>
<keyword evidence="2" id="KW-0732">Signal</keyword>
<dbReference type="STRING" id="1869.MB27_02390"/>
<dbReference type="EMBL" id="JRTT01000002">
    <property type="protein sequence ID" value="KHD78954.1"/>
    <property type="molecule type" value="Genomic_DNA"/>
</dbReference>
<evidence type="ECO:0000313" key="5">
    <source>
        <dbReference type="Proteomes" id="UP000054537"/>
    </source>
</evidence>
<dbReference type="InterPro" id="IPR013783">
    <property type="entry name" value="Ig-like_fold"/>
</dbReference>
<feature type="domain" description="DUF11" evidence="3">
    <location>
        <begin position="663"/>
        <end position="766"/>
    </location>
</feature>
<dbReference type="Gene3D" id="2.120.10.30">
    <property type="entry name" value="TolB, C-terminal domain"/>
    <property type="match status" value="3"/>
</dbReference>
<evidence type="ECO:0000256" key="1">
    <source>
        <dbReference type="ARBA" id="ARBA00009820"/>
    </source>
</evidence>
<dbReference type="SUPFAM" id="SSF82171">
    <property type="entry name" value="DPP6 N-terminal domain-like"/>
    <property type="match status" value="1"/>
</dbReference>
<dbReference type="AlphaFoldDB" id="A0A0A6UX08"/>
<comment type="similarity">
    <text evidence="1">Belongs to the TolB family.</text>
</comment>
<gene>
    <name evidence="4" type="ORF">MB27_02390</name>
</gene>
<sequence length="1002" mass="104165">MRKSRALTALALAALVAVPGVWAIAAGEAGAAPGDPPLTAAELRVAYVGTAHRSIGVVAGSGATAVAEPLFDADVQHFDDEASARGATVTWVSRRTSRLAQVWVRVGDRDPVQLTAEAGQVASHPVVSPDGDEIAYAMTREGPGSDRDVYVVPVAGGESRRVTDGTGDNHWPSWSPDGTEIAFEGERGSAVPQVWCVPSAGGPIRYMTDVAGGAGQPSWNPVASRNLIAYTAAPGSANDRKVHIASRDGSNDRLMLDADWESHQPAWSPDGVTVAFVSRSTQPNGTLGAVDLLYSGQPRDDGCACVAQLQYDDDRSIGTPGWYNPDSAGERLLITRTTAADRYTAHLADVRPDGVDPRDLGVTVLREDPGAATDPDRLWNPVDGDPWTSRPSYSPDGRTILVSRFETEGANRVARLWTVGADGAGARRLPLPGRTATGSETEAVWSPDGTRIAYALRTPGAPARIVVVDAATGALEVTLATNGDPVGDTQPAWSPDSRTLAFARGRTDGAAANSHIWLAAADGTGTQRDITAVASGAGRADSGVGFSPDGSRLAFGRAPDGLLTTDLSGGTCRVLVPAGNGCGGPLTAPETGPHHPRDVDWSPDGTQLAHAARRYAPAVQPDYIKTYHLTDGVRDGLTWEIPGRHRWPDWQRASDLTTAVVGEPETFTAGESTTVTLSVTDNGPVRAHGVRVVLDVPEGFRVTALEAGTGACDLPTLTCDLGSPGIGGTTAVRVTVTAPAAATGALRWTAGGWLADAAPLDNTAEVDLEAEALPAPSPSVPTPPFAPPAPPAAPLLQVSVVITPTPTWVGHRTTVRYTVRNIGNGTATGVTVQPRLPAGIPVVTRPVNCDPALCRIGVLTPGTAAELTFVLVPQRAITTTVTGTITGDTLVVQEVSTPLRVLQPRIEATPEIGPPGFVTIIRGFDFPPGEPVRLAWDTGVTVAANPAVPDARGGFDAQLLVLWRDALGPRKAVATGGGFTPVTADFRVVAPAQQPPGLVLRK</sequence>
<dbReference type="OrthoDB" id="9808778at2"/>
<evidence type="ECO:0000259" key="3">
    <source>
        <dbReference type="Pfam" id="PF01345"/>
    </source>
</evidence>
<evidence type="ECO:0000256" key="2">
    <source>
        <dbReference type="SAM" id="SignalP"/>
    </source>
</evidence>
<reference evidence="4 5" key="1">
    <citation type="submission" date="2014-10" db="EMBL/GenBank/DDBJ databases">
        <title>Draft genome sequence of Actinoplanes utahensis NRRL 12052.</title>
        <authorList>
            <person name="Velasco-Bucheli B."/>
            <person name="del Cerro C."/>
            <person name="Hormigo D."/>
            <person name="Garcia J.L."/>
            <person name="Acebal C."/>
            <person name="Arroyo M."/>
            <person name="de la Mata I."/>
        </authorList>
    </citation>
    <scope>NUCLEOTIDE SEQUENCE [LARGE SCALE GENOMIC DNA]</scope>
    <source>
        <strain evidence="4 5">NRRL 12052</strain>
    </source>
</reference>
<keyword evidence="5" id="KW-1185">Reference proteome</keyword>
<dbReference type="Gene3D" id="2.60.40.10">
    <property type="entry name" value="Immunoglobulins"/>
    <property type="match status" value="1"/>
</dbReference>
<dbReference type="InterPro" id="IPR011042">
    <property type="entry name" value="6-blade_b-propeller_TolB-like"/>
</dbReference>
<dbReference type="Pfam" id="PF07676">
    <property type="entry name" value="PD40"/>
    <property type="match status" value="5"/>
</dbReference>
<accession>A0A0A6UX08</accession>
<dbReference type="InterPro" id="IPR001434">
    <property type="entry name" value="OmcB-like_DUF11"/>
</dbReference>
<dbReference type="Pfam" id="PF01345">
    <property type="entry name" value="DUF11"/>
    <property type="match status" value="2"/>
</dbReference>
<dbReference type="InterPro" id="IPR011659">
    <property type="entry name" value="WD40"/>
</dbReference>
<evidence type="ECO:0000313" key="4">
    <source>
        <dbReference type="EMBL" id="KHD78954.1"/>
    </source>
</evidence>
<feature type="signal peptide" evidence="2">
    <location>
        <begin position="1"/>
        <end position="25"/>
    </location>
</feature>
<dbReference type="GO" id="GO:0005975">
    <property type="term" value="P:carbohydrate metabolic process"/>
    <property type="evidence" value="ECO:0007669"/>
    <property type="project" value="UniProtKB-ARBA"/>
</dbReference>
<feature type="chain" id="PRO_5002033051" description="DUF11 domain-containing protein" evidence="2">
    <location>
        <begin position="26"/>
        <end position="1002"/>
    </location>
</feature>
<comment type="caution">
    <text evidence="4">The sequence shown here is derived from an EMBL/GenBank/DDBJ whole genome shotgun (WGS) entry which is preliminary data.</text>
</comment>
<feature type="domain" description="DUF11" evidence="3">
    <location>
        <begin position="797"/>
        <end position="887"/>
    </location>
</feature>
<dbReference type="eggNOG" id="COG0823">
    <property type="taxonomic scope" value="Bacteria"/>
</dbReference>
<name>A0A0A6UX08_ACTUT</name>